<dbReference type="EMBL" id="JABFTP020000001">
    <property type="protein sequence ID" value="KAL3266907.1"/>
    <property type="molecule type" value="Genomic_DNA"/>
</dbReference>
<evidence type="ECO:0000313" key="1">
    <source>
        <dbReference type="EMBL" id="KAL3266907.1"/>
    </source>
</evidence>
<sequence length="60" mass="7213">MTNKEYGKKMKQEVYEFEGCNGWTAKRRQNRIKKKTEILEWLSQVIICVEDNIGDFENEI</sequence>
<name>A0ABD2MKW6_9CUCU</name>
<reference evidence="1 2" key="1">
    <citation type="journal article" date="2021" name="BMC Biol.">
        <title>Horizontally acquired antibacterial genes associated with adaptive radiation of ladybird beetles.</title>
        <authorList>
            <person name="Li H.S."/>
            <person name="Tang X.F."/>
            <person name="Huang Y.H."/>
            <person name="Xu Z.Y."/>
            <person name="Chen M.L."/>
            <person name="Du X.Y."/>
            <person name="Qiu B.Y."/>
            <person name="Chen P.T."/>
            <person name="Zhang W."/>
            <person name="Slipinski A."/>
            <person name="Escalona H.E."/>
            <person name="Waterhouse R.M."/>
            <person name="Zwick A."/>
            <person name="Pang H."/>
        </authorList>
    </citation>
    <scope>NUCLEOTIDE SEQUENCE [LARGE SCALE GENOMIC DNA]</scope>
    <source>
        <strain evidence="1">SYSU2018</strain>
    </source>
</reference>
<accession>A0ABD2MKW6</accession>
<evidence type="ECO:0000313" key="2">
    <source>
        <dbReference type="Proteomes" id="UP001516400"/>
    </source>
</evidence>
<protein>
    <submittedName>
        <fullName evidence="1">Uncharacterized protein</fullName>
    </submittedName>
</protein>
<proteinExistence type="predicted"/>
<dbReference type="AlphaFoldDB" id="A0ABD2MKW6"/>
<feature type="non-terminal residue" evidence="1">
    <location>
        <position position="60"/>
    </location>
</feature>
<organism evidence="1 2">
    <name type="scientific">Cryptolaemus montrouzieri</name>
    <dbReference type="NCBI Taxonomy" id="559131"/>
    <lineage>
        <taxon>Eukaryota</taxon>
        <taxon>Metazoa</taxon>
        <taxon>Ecdysozoa</taxon>
        <taxon>Arthropoda</taxon>
        <taxon>Hexapoda</taxon>
        <taxon>Insecta</taxon>
        <taxon>Pterygota</taxon>
        <taxon>Neoptera</taxon>
        <taxon>Endopterygota</taxon>
        <taxon>Coleoptera</taxon>
        <taxon>Polyphaga</taxon>
        <taxon>Cucujiformia</taxon>
        <taxon>Coccinelloidea</taxon>
        <taxon>Coccinellidae</taxon>
        <taxon>Scymninae</taxon>
        <taxon>Scymnini</taxon>
        <taxon>Cryptolaemus</taxon>
    </lineage>
</organism>
<keyword evidence="2" id="KW-1185">Reference proteome</keyword>
<gene>
    <name evidence="1" type="ORF">HHI36_011057</name>
</gene>
<dbReference type="Proteomes" id="UP001516400">
    <property type="component" value="Unassembled WGS sequence"/>
</dbReference>
<comment type="caution">
    <text evidence="1">The sequence shown here is derived from an EMBL/GenBank/DDBJ whole genome shotgun (WGS) entry which is preliminary data.</text>
</comment>